<reference evidence="7" key="1">
    <citation type="journal article" date="2020" name="Stud. Mycol.">
        <title>101 Dothideomycetes genomes: a test case for predicting lifestyles and emergence of pathogens.</title>
        <authorList>
            <person name="Haridas S."/>
            <person name="Albert R."/>
            <person name="Binder M."/>
            <person name="Bloem J."/>
            <person name="Labutti K."/>
            <person name="Salamov A."/>
            <person name="Andreopoulos B."/>
            <person name="Baker S."/>
            <person name="Barry K."/>
            <person name="Bills G."/>
            <person name="Bluhm B."/>
            <person name="Cannon C."/>
            <person name="Castanera R."/>
            <person name="Culley D."/>
            <person name="Daum C."/>
            <person name="Ezra D."/>
            <person name="Gonzalez J."/>
            <person name="Henrissat B."/>
            <person name="Kuo A."/>
            <person name="Liang C."/>
            <person name="Lipzen A."/>
            <person name="Lutzoni F."/>
            <person name="Magnuson J."/>
            <person name="Mondo S."/>
            <person name="Nolan M."/>
            <person name="Ohm R."/>
            <person name="Pangilinan J."/>
            <person name="Park H.-J."/>
            <person name="Ramirez L."/>
            <person name="Alfaro M."/>
            <person name="Sun H."/>
            <person name="Tritt A."/>
            <person name="Yoshinaga Y."/>
            <person name="Zwiers L.-H."/>
            <person name="Turgeon B."/>
            <person name="Goodwin S."/>
            <person name="Spatafora J."/>
            <person name="Crous P."/>
            <person name="Grigoriev I."/>
        </authorList>
    </citation>
    <scope>NUCLEOTIDE SEQUENCE</scope>
    <source>
        <strain evidence="7">CBS 279.74</strain>
    </source>
</reference>
<keyword evidence="3 6" id="KW-0812">Transmembrane</keyword>
<keyword evidence="8" id="KW-1185">Reference proteome</keyword>
<dbReference type="PANTHER" id="PTHR12428">
    <property type="entry name" value="OXA1"/>
    <property type="match status" value="1"/>
</dbReference>
<comment type="similarity">
    <text evidence="2">Belongs to the OXA1/ALB3/YidC family.</text>
</comment>
<sequence>MDLVLIAPHQMLQLLHTGLPWYAALPLSAFILRGALTLSIGRRVRGSMARYLGLIPLRQAMAAGIRDETMRSGLYKTHGENKIATARKIRSTMSSLDEKWDSKLGTQLGWTFFQLPIFLTMAELVRSMCNTNNGLFGMGLNAIGLGENKQEILHGEMSMTPTTYWFEPSFIHEGMLWFPNLCLPDPIGVLPYVVSALMFSNVYMTNNSPDVAGKMNKTSRNIRYALLGVSLVIGPLCQQVPAALLLYWASSTTSVLVWNRWLDWKYPAVKGYGACARPLLPALKLESSPLNQTGRRVGRSR</sequence>
<dbReference type="InterPro" id="IPR001708">
    <property type="entry name" value="YidC/ALB3/OXA1/COX18"/>
</dbReference>
<evidence type="ECO:0000256" key="3">
    <source>
        <dbReference type="ARBA" id="ARBA00022692"/>
    </source>
</evidence>
<name>A0A6G1JWB5_9PLEO</name>
<accession>A0A6G1JWB5</accession>
<evidence type="ECO:0000256" key="1">
    <source>
        <dbReference type="ARBA" id="ARBA00004141"/>
    </source>
</evidence>
<keyword evidence="5 6" id="KW-0472">Membrane</keyword>
<protein>
    <recommendedName>
        <fullName evidence="9">Mitochondrial export translocase Oxa2</fullName>
    </recommendedName>
</protein>
<dbReference type="Proteomes" id="UP000799428">
    <property type="component" value="Unassembled WGS sequence"/>
</dbReference>
<dbReference type="GO" id="GO:0033617">
    <property type="term" value="P:mitochondrial respiratory chain complex IV assembly"/>
    <property type="evidence" value="ECO:0007669"/>
    <property type="project" value="TreeGrafter"/>
</dbReference>
<dbReference type="GO" id="GO:0032977">
    <property type="term" value="F:membrane insertase activity"/>
    <property type="evidence" value="ECO:0007669"/>
    <property type="project" value="InterPro"/>
</dbReference>
<evidence type="ECO:0000256" key="5">
    <source>
        <dbReference type="ARBA" id="ARBA00023136"/>
    </source>
</evidence>
<dbReference type="GO" id="GO:0005743">
    <property type="term" value="C:mitochondrial inner membrane"/>
    <property type="evidence" value="ECO:0007669"/>
    <property type="project" value="TreeGrafter"/>
</dbReference>
<dbReference type="EMBL" id="MU005781">
    <property type="protein sequence ID" value="KAF2704838.1"/>
    <property type="molecule type" value="Genomic_DNA"/>
</dbReference>
<keyword evidence="4 6" id="KW-1133">Transmembrane helix</keyword>
<dbReference type="GO" id="GO:0032979">
    <property type="term" value="P:protein insertion into mitochondrial inner membrane from matrix"/>
    <property type="evidence" value="ECO:0007669"/>
    <property type="project" value="TreeGrafter"/>
</dbReference>
<feature type="transmembrane region" description="Helical" evidence="6">
    <location>
        <begin position="224"/>
        <end position="249"/>
    </location>
</feature>
<dbReference type="AlphaFoldDB" id="A0A6G1JWB5"/>
<evidence type="ECO:0000256" key="6">
    <source>
        <dbReference type="SAM" id="Phobius"/>
    </source>
</evidence>
<evidence type="ECO:0000256" key="4">
    <source>
        <dbReference type="ARBA" id="ARBA00022989"/>
    </source>
</evidence>
<feature type="transmembrane region" description="Helical" evidence="6">
    <location>
        <begin position="20"/>
        <end position="40"/>
    </location>
</feature>
<organism evidence="7 8">
    <name type="scientific">Pleomassaria siparia CBS 279.74</name>
    <dbReference type="NCBI Taxonomy" id="1314801"/>
    <lineage>
        <taxon>Eukaryota</taxon>
        <taxon>Fungi</taxon>
        <taxon>Dikarya</taxon>
        <taxon>Ascomycota</taxon>
        <taxon>Pezizomycotina</taxon>
        <taxon>Dothideomycetes</taxon>
        <taxon>Pleosporomycetidae</taxon>
        <taxon>Pleosporales</taxon>
        <taxon>Pleomassariaceae</taxon>
        <taxon>Pleomassaria</taxon>
    </lineage>
</organism>
<evidence type="ECO:0008006" key="9">
    <source>
        <dbReference type="Google" id="ProtNLM"/>
    </source>
</evidence>
<dbReference type="PANTHER" id="PTHR12428:SF65">
    <property type="entry name" value="CYTOCHROME C OXIDASE ASSEMBLY PROTEIN COX18, MITOCHONDRIAL"/>
    <property type="match status" value="1"/>
</dbReference>
<gene>
    <name evidence="7" type="ORF">K504DRAFT_461092</name>
</gene>
<comment type="subcellular location">
    <subcellularLocation>
        <location evidence="1">Membrane</location>
        <topology evidence="1">Multi-pass membrane protein</topology>
    </subcellularLocation>
</comment>
<evidence type="ECO:0000256" key="2">
    <source>
        <dbReference type="ARBA" id="ARBA00009877"/>
    </source>
</evidence>
<evidence type="ECO:0000313" key="7">
    <source>
        <dbReference type="EMBL" id="KAF2704838.1"/>
    </source>
</evidence>
<proteinExistence type="inferred from homology"/>
<evidence type="ECO:0000313" key="8">
    <source>
        <dbReference type="Proteomes" id="UP000799428"/>
    </source>
</evidence>
<dbReference type="OrthoDB" id="2148490at2759"/>